<evidence type="ECO:0000313" key="4">
    <source>
        <dbReference type="EMBL" id="CCE70690.1"/>
    </source>
</evidence>
<dbReference type="PATRIC" id="fig|272844.11.peg.1333"/>
<evidence type="ECO:0000259" key="1">
    <source>
        <dbReference type="Pfam" id="PF00534"/>
    </source>
</evidence>
<organism evidence="3 5">
    <name type="scientific">Pyrococcus abyssi (strain GE5 / Orsay)</name>
    <dbReference type="NCBI Taxonomy" id="272844"/>
    <lineage>
        <taxon>Archaea</taxon>
        <taxon>Methanobacteriati</taxon>
        <taxon>Methanobacteriota</taxon>
        <taxon>Thermococci</taxon>
        <taxon>Thermococcales</taxon>
        <taxon>Thermococcaceae</taxon>
        <taxon>Pyrococcus</taxon>
    </lineage>
</organism>
<dbReference type="OrthoDB" id="132546at2157"/>
<dbReference type="EMBL" id="AJ248287">
    <property type="protein sequence ID" value="CAB50158.1"/>
    <property type="molecule type" value="Genomic_DNA"/>
</dbReference>
<dbReference type="eggNOG" id="arCOG01403">
    <property type="taxonomic scope" value="Archaea"/>
</dbReference>
<reference evidence="3 5" key="4">
    <citation type="journal article" date="2003" name="Mol. Microbiol.">
        <title>An integrated analysis of the genome of the hyperthermophilic archaeon Pyrococcus abyssi.</title>
        <authorList>
            <person name="Cohen G."/>
            <person name="Barbe V."/>
            <person name="Flament D."/>
            <person name="Galperin M."/>
            <person name="Heilig R."/>
            <person name="Ripp R."/>
            <person name="Lecompte O."/>
            <person name="Prieur D."/>
            <person name="Poch O."/>
            <person name="Quellerou J."/>
            <person name="Thierry J.C."/>
            <person name="Van der Oost J."/>
            <person name="Weissenbach J."/>
            <person name="Zivanovic Y."/>
            <person name="Forterre P."/>
        </authorList>
    </citation>
    <scope>NUCLEOTIDE SEQUENCE [LARGE SCALE GENOMIC DNA]</scope>
    <source>
        <strain evidence="5">GE5 / Orsay</strain>
        <strain evidence="3">Orsay</strain>
    </source>
</reference>
<proteinExistence type="predicted"/>
<dbReference type="Proteomes" id="UP000009139">
    <property type="component" value="Chromosome"/>
</dbReference>
<dbReference type="InterPro" id="IPR028098">
    <property type="entry name" value="Glyco_trans_4-like_N"/>
</dbReference>
<name>Q9UZA1_PYRAB</name>
<reference evidence="3" key="3">
    <citation type="journal article" date="2001" name="Genome Res.">
        <title>Genome evolution at the genus level: comparison of three complete genomes of hyperthermophilic archaea.</title>
        <authorList>
            <person name="Lecompte O."/>
            <person name="Ripp R."/>
            <person name="Puzos-Barbe V."/>
            <person name="Duprat S."/>
            <person name="Heilig R."/>
            <person name="Dietrich J."/>
            <person name="Thierry J.C."/>
            <person name="Poch O."/>
        </authorList>
    </citation>
    <scope>NUCLEOTIDE SEQUENCE</scope>
    <source>
        <strain evidence="3">Orsay</strain>
    </source>
</reference>
<sequence>MESLKIALVSDWYFPKIGGVAIHVHNLAIHLRKMGHEVSIVTNALTNGKEGELQKYGIDLIKVPGLIKDGINLSMIAKSSNSLVEYLKGFDVVHAQHAFTPLSLKSIPAGNKVGALTLVTNHSVEFENFSILNGFSKMSYSYFKMYLGQVKVGIGVSKASVSFLRKFTNAPIVEIPNGVNIERFNGRGREWGTRNILYVGRLEPRKGVNYLISAMKFVEGKLTIVGDGSMRKVLKMQAKKLGVEDKVEFLGFISQEELILLYKKSEVFVLPSLSEAFGIVLLEAMASEVPVIGTSVGGIPEIIGDAGIIVPPRDSKALANAINAILSNQKTAKRLGKLGRKRVERLYSWDVVAERTERLYRGELGDSDTNV</sequence>
<reference evidence="4 6" key="5">
    <citation type="journal article" date="2012" name="Curr. Microbiol.">
        <title>Re-annotation of two hyperthermophilic archaea Pyrococcus abyssi GE5 and Pyrococcus furiosus DSM 3638.</title>
        <authorList>
            <person name="Gao J."/>
            <person name="Wang J."/>
        </authorList>
    </citation>
    <scope>GENOME REANNOTATION</scope>
    <source>
        <strain evidence="4">GE5</strain>
        <strain evidence="6">GE5 / Orsay</strain>
    </source>
</reference>
<evidence type="ECO:0000313" key="5">
    <source>
        <dbReference type="Proteomes" id="UP000000810"/>
    </source>
</evidence>
<dbReference type="PANTHER" id="PTHR45947:SF3">
    <property type="entry name" value="SULFOQUINOVOSYL TRANSFERASE SQD2"/>
    <property type="match status" value="1"/>
</dbReference>
<dbReference type="KEGG" id="pab:PAB0827"/>
<dbReference type="PIR" id="A75033">
    <property type="entry name" value="A75033"/>
</dbReference>
<keyword evidence="5" id="KW-1185">Reference proteome</keyword>
<dbReference type="Pfam" id="PF13439">
    <property type="entry name" value="Glyco_transf_4"/>
    <property type="match status" value="1"/>
</dbReference>
<dbReference type="PANTHER" id="PTHR45947">
    <property type="entry name" value="SULFOQUINOVOSYL TRANSFERASE SQD2"/>
    <property type="match status" value="1"/>
</dbReference>
<dbReference type="EMBL" id="HE613800">
    <property type="protein sequence ID" value="CCE70690.1"/>
    <property type="molecule type" value="Genomic_DNA"/>
</dbReference>
<dbReference type="Pfam" id="PF00534">
    <property type="entry name" value="Glycos_transf_1"/>
    <property type="match status" value="1"/>
</dbReference>
<gene>
    <name evidence="3" type="ordered locus">PAB0827</name>
</gene>
<dbReference type="InterPro" id="IPR001296">
    <property type="entry name" value="Glyco_trans_1"/>
</dbReference>
<dbReference type="AlphaFoldDB" id="Q9UZA1"/>
<protein>
    <submittedName>
        <fullName evidence="4">Galactosyltransferase or LPS biosynthesis rfbu related protein</fullName>
    </submittedName>
    <submittedName>
        <fullName evidence="3">Hexosyltransferase, N-acetylglucosaminyl-phosphatidylinositol biosynthetic protein homolog</fullName>
    </submittedName>
</protein>
<evidence type="ECO:0000313" key="3">
    <source>
        <dbReference type="EMBL" id="CAB50158.1"/>
    </source>
</evidence>
<dbReference type="GO" id="GO:0016757">
    <property type="term" value="F:glycosyltransferase activity"/>
    <property type="evidence" value="ECO:0007669"/>
    <property type="project" value="UniProtKB-KW"/>
</dbReference>
<dbReference type="CDD" id="cd03801">
    <property type="entry name" value="GT4_PimA-like"/>
    <property type="match status" value="1"/>
</dbReference>
<dbReference type="RefSeq" id="WP_010868366.1">
    <property type="nucleotide sequence ID" value="NC_000868.1"/>
</dbReference>
<feature type="domain" description="Glycosyl transferase family 1" evidence="1">
    <location>
        <begin position="194"/>
        <end position="342"/>
    </location>
</feature>
<keyword evidence="4" id="KW-0808">Transferase</keyword>
<reference evidence="3" key="2">
    <citation type="journal article" date="2000" name="J. Mol. Biol.">
        <title>Archaeal homologs of eukaryotic methylation guide small nucleolar RNAs: lessons from the Pyrococcus genomes.</title>
        <authorList>
            <person name="Gaspin C."/>
            <person name="Cavaille J."/>
            <person name="Erauso G."/>
        </authorList>
    </citation>
    <scope>NUCLEOTIDE SEQUENCE</scope>
    <source>
        <strain evidence="3">Orsay</strain>
    </source>
</reference>
<evidence type="ECO:0000313" key="6">
    <source>
        <dbReference type="Proteomes" id="UP000009139"/>
    </source>
</evidence>
<accession>Q9UZA1</accession>
<dbReference type="CAZy" id="GT4">
    <property type="family name" value="Glycosyltransferase Family 4"/>
</dbReference>
<dbReference type="STRING" id="272844.PAB0827"/>
<dbReference type="Proteomes" id="UP000000810">
    <property type="component" value="Chromosome"/>
</dbReference>
<dbReference type="Gene3D" id="3.40.50.2000">
    <property type="entry name" value="Glycogen Phosphorylase B"/>
    <property type="match status" value="2"/>
</dbReference>
<dbReference type="HOGENOM" id="CLU_009583_2_2_2"/>
<dbReference type="SUPFAM" id="SSF53756">
    <property type="entry name" value="UDP-Glycosyltransferase/glycogen phosphorylase"/>
    <property type="match status" value="1"/>
</dbReference>
<reference evidence="3" key="1">
    <citation type="submission" date="1999-07" db="EMBL/GenBank/DDBJ databases">
        <authorList>
            <person name="Genoscope"/>
        </authorList>
    </citation>
    <scope>NUCLEOTIDE SEQUENCE</scope>
    <source>
        <strain evidence="3">Orsay</strain>
    </source>
</reference>
<feature type="domain" description="Glycosyltransferase subfamily 4-like N-terminal" evidence="2">
    <location>
        <begin position="17"/>
        <end position="183"/>
    </location>
</feature>
<dbReference type="InterPro" id="IPR050194">
    <property type="entry name" value="Glycosyltransferase_grp1"/>
</dbReference>
<keyword evidence="4" id="KW-0328">Glycosyltransferase</keyword>
<evidence type="ECO:0000259" key="2">
    <source>
        <dbReference type="Pfam" id="PF13439"/>
    </source>
</evidence>